<protein>
    <recommendedName>
        <fullName evidence="4">Glycine-rich protein</fullName>
    </recommendedName>
</protein>
<evidence type="ECO:0000313" key="3">
    <source>
        <dbReference type="Proteomes" id="UP001341840"/>
    </source>
</evidence>
<feature type="signal peptide" evidence="1">
    <location>
        <begin position="1"/>
        <end position="24"/>
    </location>
</feature>
<organism evidence="2 3">
    <name type="scientific">Stylosanthes scabra</name>
    <dbReference type="NCBI Taxonomy" id="79078"/>
    <lineage>
        <taxon>Eukaryota</taxon>
        <taxon>Viridiplantae</taxon>
        <taxon>Streptophyta</taxon>
        <taxon>Embryophyta</taxon>
        <taxon>Tracheophyta</taxon>
        <taxon>Spermatophyta</taxon>
        <taxon>Magnoliopsida</taxon>
        <taxon>eudicotyledons</taxon>
        <taxon>Gunneridae</taxon>
        <taxon>Pentapetalae</taxon>
        <taxon>rosids</taxon>
        <taxon>fabids</taxon>
        <taxon>Fabales</taxon>
        <taxon>Fabaceae</taxon>
        <taxon>Papilionoideae</taxon>
        <taxon>50 kb inversion clade</taxon>
        <taxon>dalbergioids sensu lato</taxon>
        <taxon>Dalbergieae</taxon>
        <taxon>Pterocarpus clade</taxon>
        <taxon>Stylosanthes</taxon>
    </lineage>
</organism>
<sequence>MGCNALLVLVIFMVITILLMATEGAPRDLGNNNDPIQALDENKQYRGGSGGGFGCRGGYGGGFDGVGVYGGPGRGGYGGGWRGGDGSRGPAWGWSPWQCGVRGCCVWTVQWLCAECCPPPHQSGHEANKIDAKTHA</sequence>
<gene>
    <name evidence="2" type="ORF">PIB30_097559</name>
</gene>
<feature type="chain" id="PRO_5045569822" description="Glycine-rich protein" evidence="1">
    <location>
        <begin position="25"/>
        <end position="136"/>
    </location>
</feature>
<evidence type="ECO:0008006" key="4">
    <source>
        <dbReference type="Google" id="ProtNLM"/>
    </source>
</evidence>
<name>A0ABU6SWT5_9FABA</name>
<keyword evidence="1" id="KW-0732">Signal</keyword>
<accession>A0ABU6SWT5</accession>
<proteinExistence type="predicted"/>
<keyword evidence="3" id="KW-1185">Reference proteome</keyword>
<evidence type="ECO:0000313" key="2">
    <source>
        <dbReference type="EMBL" id="MED6140862.1"/>
    </source>
</evidence>
<evidence type="ECO:0000256" key="1">
    <source>
        <dbReference type="SAM" id="SignalP"/>
    </source>
</evidence>
<comment type="caution">
    <text evidence="2">The sequence shown here is derived from an EMBL/GenBank/DDBJ whole genome shotgun (WGS) entry which is preliminary data.</text>
</comment>
<reference evidence="2 3" key="1">
    <citation type="journal article" date="2023" name="Plants (Basel)">
        <title>Bridging the Gap: Combining Genomics and Transcriptomics Approaches to Understand Stylosanthes scabra, an Orphan Legume from the Brazilian Caatinga.</title>
        <authorList>
            <person name="Ferreira-Neto J.R.C."/>
            <person name="da Silva M.D."/>
            <person name="Binneck E."/>
            <person name="de Melo N.F."/>
            <person name="da Silva R.H."/>
            <person name="de Melo A.L.T.M."/>
            <person name="Pandolfi V."/>
            <person name="Bustamante F.O."/>
            <person name="Brasileiro-Vidal A.C."/>
            <person name="Benko-Iseppon A.M."/>
        </authorList>
    </citation>
    <scope>NUCLEOTIDE SEQUENCE [LARGE SCALE GENOMIC DNA]</scope>
    <source>
        <tissue evidence="2">Leaves</tissue>
    </source>
</reference>
<dbReference type="EMBL" id="JASCZI010062824">
    <property type="protein sequence ID" value="MED6140862.1"/>
    <property type="molecule type" value="Genomic_DNA"/>
</dbReference>
<dbReference type="Proteomes" id="UP001341840">
    <property type="component" value="Unassembled WGS sequence"/>
</dbReference>